<dbReference type="PROSITE" id="PS51093">
    <property type="entry name" value="PTS_EIIA_TYPE_1"/>
    <property type="match status" value="1"/>
</dbReference>
<evidence type="ECO:0000259" key="14">
    <source>
        <dbReference type="PROSITE" id="PS51098"/>
    </source>
</evidence>
<dbReference type="Gene3D" id="3.30.1360.60">
    <property type="entry name" value="Glucose permease domain IIB"/>
    <property type="match status" value="1"/>
</dbReference>
<evidence type="ECO:0000256" key="3">
    <source>
        <dbReference type="ARBA" id="ARBA00022448"/>
    </source>
</evidence>
<dbReference type="CDD" id="cd00212">
    <property type="entry name" value="PTS_IIB_glc"/>
    <property type="match status" value="1"/>
</dbReference>
<evidence type="ECO:0000256" key="1">
    <source>
        <dbReference type="ARBA" id="ARBA00004496"/>
    </source>
</evidence>
<evidence type="ECO:0000259" key="13">
    <source>
        <dbReference type="PROSITE" id="PS51093"/>
    </source>
</evidence>
<dbReference type="GO" id="GO:0005886">
    <property type="term" value="C:plasma membrane"/>
    <property type="evidence" value="ECO:0007669"/>
    <property type="project" value="UniProtKB-SubCell"/>
</dbReference>
<feature type="active site" description="Phosphocysteine intermediate; for EIIB activity" evidence="12">
    <location>
        <position position="26"/>
    </location>
</feature>
<dbReference type="PROSITE" id="PS00371">
    <property type="entry name" value="PTS_EIIA_TYPE_1_HIS"/>
    <property type="match status" value="1"/>
</dbReference>
<keyword evidence="5" id="KW-0762">Sugar transport</keyword>
<keyword evidence="6" id="KW-0808">Transferase</keyword>
<dbReference type="RefSeq" id="WP_055941381.1">
    <property type="nucleotide sequence ID" value="NZ_DBGDCA010000161.1"/>
</dbReference>
<dbReference type="InterPro" id="IPR001127">
    <property type="entry name" value="PTS_EIIA_1_perm"/>
</dbReference>
<dbReference type="FunFam" id="3.30.1360.60:FF:000001">
    <property type="entry name" value="PTS system glucose-specific IIBC component PtsG"/>
    <property type="match status" value="1"/>
</dbReference>
<evidence type="ECO:0008006" key="17">
    <source>
        <dbReference type="Google" id="ProtNLM"/>
    </source>
</evidence>
<accession>A0AAW3JUW1</accession>
<dbReference type="EMBL" id="LLKB01000001">
    <property type="protein sequence ID" value="KQC86130.1"/>
    <property type="molecule type" value="Genomic_DNA"/>
</dbReference>
<dbReference type="Pfam" id="PF00358">
    <property type="entry name" value="PTS_EIIA_1"/>
    <property type="match status" value="1"/>
</dbReference>
<dbReference type="PANTHER" id="PTHR45008:SF1">
    <property type="entry name" value="PTS SYSTEM GLUCOSE-SPECIFIC EIIA COMPONENT"/>
    <property type="match status" value="1"/>
</dbReference>
<evidence type="ECO:0000256" key="8">
    <source>
        <dbReference type="ARBA" id="ARBA00022692"/>
    </source>
</evidence>
<evidence type="ECO:0000313" key="15">
    <source>
        <dbReference type="EMBL" id="KQC86130.1"/>
    </source>
</evidence>
<comment type="subcellular location">
    <subcellularLocation>
        <location evidence="2">Cell membrane</location>
        <topology evidence="2">Multi-pass membrane protein</topology>
    </subcellularLocation>
    <subcellularLocation>
        <location evidence="1">Cytoplasm</location>
    </subcellularLocation>
</comment>
<dbReference type="NCBIfam" id="TIGR00830">
    <property type="entry name" value="PTBA"/>
    <property type="match status" value="1"/>
</dbReference>
<keyword evidence="3" id="KW-0813">Transport</keyword>
<keyword evidence="11" id="KW-0472">Membrane</keyword>
<dbReference type="GO" id="GO:0009401">
    <property type="term" value="P:phosphoenolpyruvate-dependent sugar phosphotransferase system"/>
    <property type="evidence" value="ECO:0007669"/>
    <property type="project" value="UniProtKB-KW"/>
</dbReference>
<feature type="domain" description="PTS EIIA type-1" evidence="13">
    <location>
        <begin position="156"/>
        <end position="260"/>
    </location>
</feature>
<evidence type="ECO:0000256" key="10">
    <source>
        <dbReference type="ARBA" id="ARBA00022989"/>
    </source>
</evidence>
<dbReference type="NCBIfam" id="TIGR00826">
    <property type="entry name" value="EIIB_glc"/>
    <property type="match status" value="1"/>
</dbReference>
<dbReference type="InterPro" id="IPR011055">
    <property type="entry name" value="Dup_hybrid_motif"/>
</dbReference>
<keyword evidence="10" id="KW-1133">Transmembrane helix</keyword>
<dbReference type="PANTHER" id="PTHR45008">
    <property type="entry name" value="PTS SYSTEM GLUCOSE-SPECIFIC EIIA COMPONENT"/>
    <property type="match status" value="1"/>
</dbReference>
<dbReference type="InterPro" id="IPR036878">
    <property type="entry name" value="Glu_permease_IIB"/>
</dbReference>
<dbReference type="SUPFAM" id="SSF55604">
    <property type="entry name" value="Glucose permease domain IIB"/>
    <property type="match status" value="1"/>
</dbReference>
<dbReference type="GO" id="GO:0016301">
    <property type="term" value="F:kinase activity"/>
    <property type="evidence" value="ECO:0007669"/>
    <property type="project" value="UniProtKB-KW"/>
</dbReference>
<evidence type="ECO:0000256" key="9">
    <source>
        <dbReference type="ARBA" id="ARBA00022777"/>
    </source>
</evidence>
<dbReference type="SUPFAM" id="SSF51261">
    <property type="entry name" value="Duplicated hybrid motif"/>
    <property type="match status" value="1"/>
</dbReference>
<organism evidence="15 16">
    <name type="scientific">Butyribacter intestini</name>
    <dbReference type="NCBI Taxonomy" id="1703332"/>
    <lineage>
        <taxon>Bacteria</taxon>
        <taxon>Bacillati</taxon>
        <taxon>Bacillota</taxon>
        <taxon>Clostridia</taxon>
        <taxon>Lachnospirales</taxon>
        <taxon>Lachnospiraceae</taxon>
        <taxon>Butyribacter</taxon>
    </lineage>
</organism>
<dbReference type="InterPro" id="IPR050890">
    <property type="entry name" value="PTS_EIIA_component"/>
</dbReference>
<evidence type="ECO:0000256" key="2">
    <source>
        <dbReference type="ARBA" id="ARBA00004651"/>
    </source>
</evidence>
<dbReference type="GO" id="GO:0008982">
    <property type="term" value="F:protein-N(PI)-phosphohistidine-sugar phosphotransferase activity"/>
    <property type="evidence" value="ECO:0007669"/>
    <property type="project" value="InterPro"/>
</dbReference>
<evidence type="ECO:0000256" key="12">
    <source>
        <dbReference type="PROSITE-ProRule" id="PRU00421"/>
    </source>
</evidence>
<proteinExistence type="predicted"/>
<dbReference type="AlphaFoldDB" id="A0AAW3JUW1"/>
<evidence type="ECO:0000256" key="5">
    <source>
        <dbReference type="ARBA" id="ARBA00022597"/>
    </source>
</evidence>
<feature type="domain" description="PTS EIIB type-1" evidence="14">
    <location>
        <begin position="4"/>
        <end position="87"/>
    </location>
</feature>
<keyword evidence="8" id="KW-0812">Transmembrane</keyword>
<keyword evidence="16" id="KW-1185">Reference proteome</keyword>
<evidence type="ECO:0000256" key="6">
    <source>
        <dbReference type="ARBA" id="ARBA00022679"/>
    </source>
</evidence>
<dbReference type="InterPro" id="IPR001996">
    <property type="entry name" value="PTS_IIB_1"/>
</dbReference>
<keyword evidence="7" id="KW-0598">Phosphotransferase system</keyword>
<comment type="caution">
    <text evidence="15">The sequence shown here is derived from an EMBL/GenBank/DDBJ whole genome shotgun (WGS) entry which is preliminary data.</text>
</comment>
<evidence type="ECO:0000313" key="16">
    <source>
        <dbReference type="Proteomes" id="UP000050833"/>
    </source>
</evidence>
<reference evidence="15 16" key="1">
    <citation type="submission" date="2015-10" db="EMBL/GenBank/DDBJ databases">
        <title>Butyribacter intestini gen. nov., sp. nov., a butyric acid-producing bacterium of the family Lachnospiraceae isolated from the human faeces.</title>
        <authorList>
            <person name="Zou Y."/>
            <person name="Xue W."/>
            <person name="Luo G."/>
            <person name="Lv M."/>
        </authorList>
    </citation>
    <scope>NUCLEOTIDE SEQUENCE [LARGE SCALE GENOMIC DNA]</scope>
    <source>
        <strain evidence="15 16">TF01-11</strain>
    </source>
</reference>
<dbReference type="Gene3D" id="2.70.70.10">
    <property type="entry name" value="Glucose Permease (Domain IIA)"/>
    <property type="match status" value="1"/>
</dbReference>
<dbReference type="Pfam" id="PF00367">
    <property type="entry name" value="PTS_EIIB"/>
    <property type="match status" value="1"/>
</dbReference>
<dbReference type="Proteomes" id="UP000050833">
    <property type="component" value="Unassembled WGS sequence"/>
</dbReference>
<evidence type="ECO:0000256" key="11">
    <source>
        <dbReference type="ARBA" id="ARBA00023136"/>
    </source>
</evidence>
<dbReference type="InterPro" id="IPR018113">
    <property type="entry name" value="PTrfase_EIIB_Cys"/>
</dbReference>
<protein>
    <recommendedName>
        <fullName evidence="17">EIIBCA-Bgl</fullName>
    </recommendedName>
</protein>
<dbReference type="GO" id="GO:0005737">
    <property type="term" value="C:cytoplasm"/>
    <property type="evidence" value="ECO:0007669"/>
    <property type="project" value="UniProtKB-SubCell"/>
</dbReference>
<evidence type="ECO:0000256" key="4">
    <source>
        <dbReference type="ARBA" id="ARBA00022475"/>
    </source>
</evidence>
<evidence type="ECO:0000256" key="7">
    <source>
        <dbReference type="ARBA" id="ARBA00022683"/>
    </source>
</evidence>
<dbReference type="FunFam" id="2.70.70.10:FF:000001">
    <property type="entry name" value="PTS system glucose-specific IIA component"/>
    <property type="match status" value="1"/>
</dbReference>
<name>A0AAW3JUW1_9FIRM</name>
<gene>
    <name evidence="15" type="ORF">APZ18_02740</name>
</gene>
<keyword evidence="9" id="KW-0418">Kinase</keyword>
<keyword evidence="4" id="KW-1003">Cell membrane</keyword>
<dbReference type="PROSITE" id="PS51098">
    <property type="entry name" value="PTS_EIIB_TYPE_1"/>
    <property type="match status" value="1"/>
</dbReference>
<sequence length="285" mass="30146">MDYKKAAEEVLEKIGGSDNIISVAHCATRLRIVTGDNSKYSKKAVENIDGVKGVFEASGQLQIIFGTGAVNKVYDEFIALVHISGGTKEDVKAAGDIKNITAVNRSASGKAETANDTIGEQKTVTAENNSSTGDNAVKEIYSPLKGEAVKLSKVPDDTFANEILGKGMAVIPGDGVVVSPVDGEVSTLFDTLHAIGVTGDNGLELLIHVGINTVELEGKYYKALVKEGDKVTKGQPLLKFDIEGIRSAGYNTVTPVIITNSDEYESVEQVAIGDVEKSALVMNVR</sequence>